<dbReference type="AlphaFoldDB" id="A0A2L1TTA0"/>
<evidence type="ECO:0000313" key="3">
    <source>
        <dbReference type="EMBL" id="QHZ49591.1"/>
    </source>
</evidence>
<evidence type="ECO:0000313" key="5">
    <source>
        <dbReference type="Proteomes" id="UP000464330"/>
    </source>
</evidence>
<evidence type="ECO:0000259" key="1">
    <source>
        <dbReference type="Pfam" id="PF05651"/>
    </source>
</evidence>
<protein>
    <submittedName>
        <fullName evidence="2">Sugar diacid regulator</fullName>
    </submittedName>
</protein>
<dbReference type="EMBL" id="CP019655">
    <property type="protein sequence ID" value="AVF24642.1"/>
    <property type="molecule type" value="Genomic_DNA"/>
</dbReference>
<accession>A0A6C0QME5</accession>
<organism evidence="2 4">
    <name type="scientific">Paenibacillus larvae subsp. larvae</name>
    <dbReference type="NCBI Taxonomy" id="147375"/>
    <lineage>
        <taxon>Bacteria</taxon>
        <taxon>Bacillati</taxon>
        <taxon>Bacillota</taxon>
        <taxon>Bacilli</taxon>
        <taxon>Bacillales</taxon>
        <taxon>Paenibacillaceae</taxon>
        <taxon>Paenibacillus</taxon>
    </lineage>
</organism>
<dbReference type="STRING" id="147375.BXP28_18925"/>
<gene>
    <name evidence="2" type="primary">cdaR</name>
    <name evidence="2" type="ORF">ERICIII_00406</name>
    <name evidence="3" type="ORF">ERICV_00388</name>
</gene>
<dbReference type="EMBL" id="CP019717">
    <property type="protein sequence ID" value="QHZ49591.1"/>
    <property type="molecule type" value="Genomic_DNA"/>
</dbReference>
<dbReference type="RefSeq" id="WP_024093062.1">
    <property type="nucleotide sequence ID" value="NZ_CP019651.1"/>
</dbReference>
<evidence type="ECO:0000313" key="2">
    <source>
        <dbReference type="EMBL" id="AVF24642.1"/>
    </source>
</evidence>
<dbReference type="InterPro" id="IPR008599">
    <property type="entry name" value="Diacid_rec"/>
</dbReference>
<dbReference type="GeneID" id="70761199"/>
<reference evidence="4" key="1">
    <citation type="submission" date="2017-02" db="EMBL/GenBank/DDBJ databases">
        <title>Delineation of Paenibacillus larvae strains originating from foulbrood outbreaks.</title>
        <authorList>
            <person name="Beims H."/>
            <person name="Bunk B."/>
            <person name="Sproeer C."/>
            <person name="Mohr K.I."/>
            <person name="Pradella S."/>
            <person name="Guenther G."/>
            <person name="Rohde M."/>
            <person name="von der Ohe W."/>
            <person name="Steinert M."/>
        </authorList>
    </citation>
    <scope>NUCLEOTIDE SEQUENCE [LARGE SCALE GENOMIC DNA]</scope>
    <source>
        <strain evidence="4">Eric_III</strain>
    </source>
</reference>
<dbReference type="Proteomes" id="UP000239833">
    <property type="component" value="Chromosome"/>
</dbReference>
<accession>A0A2L1TTA0</accession>
<accession>A0A8B6WX46</accession>
<proteinExistence type="predicted"/>
<evidence type="ECO:0000313" key="4">
    <source>
        <dbReference type="Proteomes" id="UP000239833"/>
    </source>
</evidence>
<sequence>MSRLTPKLAQQIANRTMQVIGYNVNVMDETGRIIGSG</sequence>
<dbReference type="Proteomes" id="UP000464330">
    <property type="component" value="Chromosome"/>
</dbReference>
<feature type="domain" description="Putative sugar diacid recognition" evidence="1">
    <location>
        <begin position="4"/>
        <end position="37"/>
    </location>
</feature>
<dbReference type="Pfam" id="PF05651">
    <property type="entry name" value="Diacid_rec"/>
    <property type="match status" value="1"/>
</dbReference>
<reference evidence="2 5" key="2">
    <citation type="journal article" date="2020" name="Int. J. Med. Microbiol.">
        <title>Discovery of Paenibacillus larvae ERIC V: Phenotypic and genomic comparison to genotypes ERIC I-IV reveal different inventories of virulence factors which correlate with epidemiological prevalences of American Foulbrood.</title>
        <authorList>
            <person name="Beims H."/>
            <person name="Bunk B."/>
            <person name="Erler S."/>
            <person name="Mohr K.I."/>
            <person name="Sproer C."/>
            <person name="Pradella S."/>
            <person name="Gunther G."/>
            <person name="Rohde M."/>
            <person name="von der Ohe W."/>
            <person name="Steinert M."/>
        </authorList>
    </citation>
    <scope>NUCLEOTIDE SEQUENCE</scope>
    <source>
        <strain evidence="2">Eric_III</strain>
        <strain evidence="3">Eric_V</strain>
    </source>
</reference>
<name>A0A2L1TTA0_9BACL</name>